<evidence type="ECO:0000313" key="1">
    <source>
        <dbReference type="EMBL" id="MCW6533767.1"/>
    </source>
</evidence>
<dbReference type="EMBL" id="JANFAV010000001">
    <property type="protein sequence ID" value="MCW6533767.1"/>
    <property type="molecule type" value="Genomic_DNA"/>
</dbReference>
<name>A0AA41Z494_9SPHN</name>
<reference evidence="1" key="1">
    <citation type="submission" date="2022-06" db="EMBL/GenBank/DDBJ databases">
        <title>Sphingomonas sp. nov. isolated from rhizosphere soil of tomato.</title>
        <authorList>
            <person name="Dong H."/>
            <person name="Gao R."/>
        </authorList>
    </citation>
    <scope>NUCLEOTIDE SEQUENCE</scope>
    <source>
        <strain evidence="1">MMSM24</strain>
    </source>
</reference>
<dbReference type="Proteomes" id="UP001165565">
    <property type="component" value="Unassembled WGS sequence"/>
</dbReference>
<protein>
    <recommendedName>
        <fullName evidence="3">Transposase domain-containing protein</fullName>
    </recommendedName>
</protein>
<keyword evidence="2" id="KW-1185">Reference proteome</keyword>
<organism evidence="1 2">
    <name type="scientific">Sphingomonas lycopersici</name>
    <dbReference type="NCBI Taxonomy" id="2951807"/>
    <lineage>
        <taxon>Bacteria</taxon>
        <taxon>Pseudomonadati</taxon>
        <taxon>Pseudomonadota</taxon>
        <taxon>Alphaproteobacteria</taxon>
        <taxon>Sphingomonadales</taxon>
        <taxon>Sphingomonadaceae</taxon>
        <taxon>Sphingomonas</taxon>
    </lineage>
</organism>
<sequence length="76" mass="8001">MRSGTANHFTLLNRRNALFAGSDEGGDNWAVIAALSQCCTLNAIIPHGWPTDTLASLVCGHLANRAGELIPWAAVA</sequence>
<evidence type="ECO:0000313" key="2">
    <source>
        <dbReference type="Proteomes" id="UP001165565"/>
    </source>
</evidence>
<accession>A0AA41Z494</accession>
<proteinExistence type="predicted"/>
<evidence type="ECO:0008006" key="3">
    <source>
        <dbReference type="Google" id="ProtNLM"/>
    </source>
</evidence>
<dbReference type="AlphaFoldDB" id="A0AA41Z494"/>
<gene>
    <name evidence="1" type="ORF">NEE01_03100</name>
</gene>
<comment type="caution">
    <text evidence="1">The sequence shown here is derived from an EMBL/GenBank/DDBJ whole genome shotgun (WGS) entry which is preliminary data.</text>
</comment>